<protein>
    <submittedName>
        <fullName evidence="3">RsiV family protein</fullName>
    </submittedName>
</protein>
<dbReference type="AlphaFoldDB" id="A0A9D2MQC0"/>
<feature type="domain" description="DUF3298" evidence="2">
    <location>
        <begin position="257"/>
        <end position="289"/>
    </location>
</feature>
<reference evidence="3" key="1">
    <citation type="journal article" date="2021" name="PeerJ">
        <title>Extensive microbial diversity within the chicken gut microbiome revealed by metagenomics and culture.</title>
        <authorList>
            <person name="Gilroy R."/>
            <person name="Ravi A."/>
            <person name="Getino M."/>
            <person name="Pursley I."/>
            <person name="Horton D.L."/>
            <person name="Alikhan N.F."/>
            <person name="Baker D."/>
            <person name="Gharbi K."/>
            <person name="Hall N."/>
            <person name="Watson M."/>
            <person name="Adriaenssens E.M."/>
            <person name="Foster-Nyarko E."/>
            <person name="Jarju S."/>
            <person name="Secka A."/>
            <person name="Antonio M."/>
            <person name="Oren A."/>
            <person name="Chaudhuri R.R."/>
            <person name="La Ragione R."/>
            <person name="Hildebrand F."/>
            <person name="Pallen M.J."/>
        </authorList>
    </citation>
    <scope>NUCLEOTIDE SEQUENCE</scope>
    <source>
        <strain evidence="3">USAMLcec3-2134</strain>
    </source>
</reference>
<evidence type="ECO:0000313" key="4">
    <source>
        <dbReference type="Proteomes" id="UP000886883"/>
    </source>
</evidence>
<dbReference type="Gene3D" id="3.90.640.20">
    <property type="entry name" value="Heat-shock cognate protein, ATPase"/>
    <property type="match status" value="1"/>
</dbReference>
<dbReference type="Proteomes" id="UP000886883">
    <property type="component" value="Unassembled WGS sequence"/>
</dbReference>
<gene>
    <name evidence="3" type="ORF">H9763_05770</name>
</gene>
<accession>A0A9D2MQC0</accession>
<comment type="caution">
    <text evidence="3">The sequence shown here is derived from an EMBL/GenBank/DDBJ whole genome shotgun (WGS) entry which is preliminary data.</text>
</comment>
<proteinExistence type="predicted"/>
<dbReference type="InterPro" id="IPR037126">
    <property type="entry name" value="PdaC/RsiV-like_sf"/>
</dbReference>
<feature type="compositionally biased region" description="Gly residues" evidence="1">
    <location>
        <begin position="28"/>
        <end position="37"/>
    </location>
</feature>
<dbReference type="InterPro" id="IPR021729">
    <property type="entry name" value="DUF3298"/>
</dbReference>
<evidence type="ECO:0000256" key="1">
    <source>
        <dbReference type="SAM" id="MobiDB-lite"/>
    </source>
</evidence>
<dbReference type="PROSITE" id="PS51257">
    <property type="entry name" value="PROKAR_LIPOPROTEIN"/>
    <property type="match status" value="1"/>
</dbReference>
<dbReference type="EMBL" id="DWXE01000020">
    <property type="protein sequence ID" value="HJB90962.1"/>
    <property type="molecule type" value="Genomic_DNA"/>
</dbReference>
<feature type="region of interest" description="Disordered" evidence="1">
    <location>
        <begin position="26"/>
        <end position="76"/>
    </location>
</feature>
<sequence>MRRKSVWILLAILAVLLAVWAVSCSRSGKGGPKGGGEGEAESRMPEGREVDGAAQKAPGEGGGETEPDRLAGGGTGTLTYAVKETQQEYRADDGTPIFRAKLSWPAFDGDGEGIEEINRFFESWAQGKLAEYADAQNSTRQAALEVYRESRNSSWTGPWGESYGVEAVQTHGDYVSVLMTSFLEDGGAPGLPCREGHLFRLTDGQPVGICEMTGKNQEEWDRLLRERFSAAIREGDRALYYENALETLRTYDMRNAGCYLTETGIVFYLEPYEIAPYATGYVEVSVSYEDAGA</sequence>
<name>A0A9D2MQC0_9FIRM</name>
<evidence type="ECO:0000313" key="3">
    <source>
        <dbReference type="EMBL" id="HJB90962.1"/>
    </source>
</evidence>
<organism evidence="3 4">
    <name type="scientific">Candidatus Eisenbergiella merdigallinarum</name>
    <dbReference type="NCBI Taxonomy" id="2838552"/>
    <lineage>
        <taxon>Bacteria</taxon>
        <taxon>Bacillati</taxon>
        <taxon>Bacillota</taxon>
        <taxon>Clostridia</taxon>
        <taxon>Lachnospirales</taxon>
        <taxon>Lachnospiraceae</taxon>
        <taxon>Eisenbergiella</taxon>
    </lineage>
</organism>
<reference evidence="3" key="2">
    <citation type="submission" date="2021-04" db="EMBL/GenBank/DDBJ databases">
        <authorList>
            <person name="Gilroy R."/>
        </authorList>
    </citation>
    <scope>NUCLEOTIDE SEQUENCE</scope>
    <source>
        <strain evidence="3">USAMLcec3-2134</strain>
    </source>
</reference>
<evidence type="ECO:0000259" key="2">
    <source>
        <dbReference type="Pfam" id="PF11738"/>
    </source>
</evidence>
<feature type="compositionally biased region" description="Basic and acidic residues" evidence="1">
    <location>
        <begin position="40"/>
        <end position="51"/>
    </location>
</feature>
<dbReference type="Pfam" id="PF11738">
    <property type="entry name" value="DUF3298"/>
    <property type="match status" value="1"/>
</dbReference>